<dbReference type="Proteomes" id="UP001056291">
    <property type="component" value="Chromosome"/>
</dbReference>
<dbReference type="PROSITE" id="PS50995">
    <property type="entry name" value="HTH_MARR_2"/>
    <property type="match status" value="1"/>
</dbReference>
<proteinExistence type="predicted"/>
<dbReference type="SUPFAM" id="SSF46785">
    <property type="entry name" value="Winged helix' DNA-binding domain"/>
    <property type="match status" value="1"/>
</dbReference>
<dbReference type="Pfam" id="PF12802">
    <property type="entry name" value="MarR_2"/>
    <property type="match status" value="1"/>
</dbReference>
<name>A0ABY4W5N7_9PROT</name>
<dbReference type="RefSeq" id="WP_251936317.1">
    <property type="nucleotide sequence ID" value="NZ_CP098747.1"/>
</dbReference>
<keyword evidence="3" id="KW-1185">Reference proteome</keyword>
<organism evidence="2 3">
    <name type="scientific">Sneathiella marina</name>
    <dbReference type="NCBI Taxonomy" id="2950108"/>
    <lineage>
        <taxon>Bacteria</taxon>
        <taxon>Pseudomonadati</taxon>
        <taxon>Pseudomonadota</taxon>
        <taxon>Alphaproteobacteria</taxon>
        <taxon>Sneathiellales</taxon>
        <taxon>Sneathiellaceae</taxon>
        <taxon>Sneathiella</taxon>
    </lineage>
</organism>
<dbReference type="InterPro" id="IPR036390">
    <property type="entry name" value="WH_DNA-bd_sf"/>
</dbReference>
<gene>
    <name evidence="2" type="ORF">NBZ79_05885</name>
</gene>
<reference evidence="2" key="1">
    <citation type="submission" date="2022-06" db="EMBL/GenBank/DDBJ databases">
        <title>Sneathiella actinostolidae sp. nov., isolated from a sea anemonein the Western Pacific Ocean.</title>
        <authorList>
            <person name="Wei M.J."/>
        </authorList>
    </citation>
    <scope>NUCLEOTIDE SEQUENCE</scope>
    <source>
        <strain evidence="2">PHK-P5</strain>
    </source>
</reference>
<accession>A0ABY4W5N7</accession>
<dbReference type="InterPro" id="IPR036388">
    <property type="entry name" value="WH-like_DNA-bd_sf"/>
</dbReference>
<evidence type="ECO:0000313" key="3">
    <source>
        <dbReference type="Proteomes" id="UP001056291"/>
    </source>
</evidence>
<dbReference type="InterPro" id="IPR039422">
    <property type="entry name" value="MarR/SlyA-like"/>
</dbReference>
<dbReference type="EMBL" id="CP098747">
    <property type="protein sequence ID" value="USG62502.1"/>
    <property type="molecule type" value="Genomic_DNA"/>
</dbReference>
<dbReference type="SMART" id="SM00347">
    <property type="entry name" value="HTH_MARR"/>
    <property type="match status" value="1"/>
</dbReference>
<evidence type="ECO:0000259" key="1">
    <source>
        <dbReference type="PROSITE" id="PS50995"/>
    </source>
</evidence>
<dbReference type="InterPro" id="IPR000835">
    <property type="entry name" value="HTH_MarR-typ"/>
</dbReference>
<dbReference type="PANTHER" id="PTHR33164:SF105">
    <property type="entry name" value="TRANSCRIPTIONAL REPRESSOR PROTEIN-RELATED"/>
    <property type="match status" value="1"/>
</dbReference>
<dbReference type="PANTHER" id="PTHR33164">
    <property type="entry name" value="TRANSCRIPTIONAL REGULATOR, MARR FAMILY"/>
    <property type="match status" value="1"/>
</dbReference>
<feature type="domain" description="HTH marR-type" evidence="1">
    <location>
        <begin position="7"/>
        <end position="138"/>
    </location>
</feature>
<evidence type="ECO:0000313" key="2">
    <source>
        <dbReference type="EMBL" id="USG62502.1"/>
    </source>
</evidence>
<dbReference type="Gene3D" id="1.10.10.10">
    <property type="entry name" value="Winged helix-like DNA-binding domain superfamily/Winged helix DNA-binding domain"/>
    <property type="match status" value="1"/>
</dbReference>
<protein>
    <submittedName>
        <fullName evidence="2">MarR family winged helix-turn-helix transcriptional regulator</fullName>
    </submittedName>
</protein>
<sequence>MDQDIPQICLCIELRSAAQKLTKIYDKALKPVGITVTQFSLLHKVQHLDHPTLNDLAKATDLDRSTLGRNLRLLQNIGLIKMQSGTDARTKIIHLTKSGHRLFDQAAPLWQKVQSTLKNRLGEDKRSVLTELLTDLSSDPALS</sequence>